<dbReference type="OrthoDB" id="9805576at2"/>
<reference evidence="15 16" key="1">
    <citation type="submission" date="2012-06" db="EMBL/GenBank/DDBJ databases">
        <title>Draft Genome Sequence of Lactobacillus hominis Strain CRBIP 24.179T, isolated from human intestine.</title>
        <authorList>
            <person name="Cousin S."/>
            <person name="Ma L."/>
            <person name="Bizet C."/>
            <person name="Loux V."/>
            <person name="Bouchier C."/>
            <person name="Clermont D."/>
            <person name="Creno S."/>
        </authorList>
    </citation>
    <scope>NUCLEOTIDE SEQUENCE [LARGE SCALE GENOMIC DNA]</scope>
    <source>
        <strain evidence="16">CRBIP 24.179T</strain>
    </source>
</reference>
<evidence type="ECO:0000256" key="9">
    <source>
        <dbReference type="ARBA" id="ARBA00054633"/>
    </source>
</evidence>
<evidence type="ECO:0000256" key="7">
    <source>
        <dbReference type="ARBA" id="ARBA00022840"/>
    </source>
</evidence>
<comment type="function">
    <text evidence="9 11">Key enzyme in the regulation of glycerol uptake and metabolism. Catalyzes the phosphorylation of glycerol to yield sn-glycerol 3-phosphate.</text>
</comment>
<feature type="binding site" evidence="11">
    <location>
        <position position="16"/>
    </location>
    <ligand>
        <name>ADP</name>
        <dbReference type="ChEBI" id="CHEBI:456216"/>
    </ligand>
</feature>
<evidence type="ECO:0000256" key="5">
    <source>
        <dbReference type="ARBA" id="ARBA00022777"/>
    </source>
</evidence>
<feature type="binding site" evidence="11">
    <location>
        <position position="245"/>
    </location>
    <ligand>
        <name>glycerol</name>
        <dbReference type="ChEBI" id="CHEBI:17754"/>
    </ligand>
</feature>
<dbReference type="RefSeq" id="WP_008471032.1">
    <property type="nucleotide sequence ID" value="NZ_AYZP01000015.1"/>
</dbReference>
<evidence type="ECO:0000259" key="14">
    <source>
        <dbReference type="Pfam" id="PF02782"/>
    </source>
</evidence>
<feature type="binding site" evidence="11">
    <location>
        <position position="83"/>
    </location>
    <ligand>
        <name>sn-glycerol 3-phosphate</name>
        <dbReference type="ChEBI" id="CHEBI:57597"/>
    </ligand>
</feature>
<feature type="binding site" evidence="11">
    <location>
        <position position="410"/>
    </location>
    <ligand>
        <name>ATP</name>
        <dbReference type="ChEBI" id="CHEBI:30616"/>
    </ligand>
</feature>
<dbReference type="AlphaFoldDB" id="I7JV18"/>
<dbReference type="GO" id="GO:0005524">
    <property type="term" value="F:ATP binding"/>
    <property type="evidence" value="ECO:0007669"/>
    <property type="project" value="UniProtKB-UniRule"/>
</dbReference>
<dbReference type="InterPro" id="IPR018484">
    <property type="entry name" value="FGGY_N"/>
</dbReference>
<feature type="modified residue" description="Phosphohistidine; by HPr" evidence="11">
    <location>
        <position position="230"/>
    </location>
</feature>
<dbReference type="NCBIfam" id="TIGR01311">
    <property type="entry name" value="glycerol_kin"/>
    <property type="match status" value="1"/>
</dbReference>
<feature type="binding site" evidence="11">
    <location>
        <position position="309"/>
    </location>
    <ligand>
        <name>ADP</name>
        <dbReference type="ChEBI" id="CHEBI:456216"/>
    </ligand>
</feature>
<comment type="PTM">
    <text evidence="11">The phosphoenolpyruvate-dependent sugar phosphotransferase system (PTS), including enzyme I, and histidine-containing protein (HPr) are required for the phosphorylation, which leads to the activation of the enzyme.</text>
</comment>
<evidence type="ECO:0000256" key="2">
    <source>
        <dbReference type="ARBA" id="ARBA00009156"/>
    </source>
</evidence>
<dbReference type="STRING" id="1423758.FC41_GL000685"/>
<feature type="binding site" evidence="11">
    <location>
        <position position="12"/>
    </location>
    <ligand>
        <name>ADP</name>
        <dbReference type="ChEBI" id="CHEBI:456216"/>
    </ligand>
</feature>
<dbReference type="GO" id="GO:0004370">
    <property type="term" value="F:glycerol kinase activity"/>
    <property type="evidence" value="ECO:0007669"/>
    <property type="project" value="UniProtKB-UniRule"/>
</dbReference>
<dbReference type="InterPro" id="IPR018485">
    <property type="entry name" value="FGGY_C"/>
</dbReference>
<feature type="binding site" evidence="11">
    <location>
        <position position="82"/>
    </location>
    <ligand>
        <name>glycerol</name>
        <dbReference type="ChEBI" id="CHEBI:17754"/>
    </ligand>
</feature>
<dbReference type="EMBL" id="CAKE01000013">
    <property type="protein sequence ID" value="CCI82061.1"/>
    <property type="molecule type" value="Genomic_DNA"/>
</dbReference>
<comment type="catalytic activity">
    <reaction evidence="8 11">
        <text>glycerol + ATP = sn-glycerol 3-phosphate + ADP + H(+)</text>
        <dbReference type="Rhea" id="RHEA:21644"/>
        <dbReference type="ChEBI" id="CHEBI:15378"/>
        <dbReference type="ChEBI" id="CHEBI:17754"/>
        <dbReference type="ChEBI" id="CHEBI:30616"/>
        <dbReference type="ChEBI" id="CHEBI:57597"/>
        <dbReference type="ChEBI" id="CHEBI:456216"/>
        <dbReference type="EC" id="2.7.1.30"/>
    </reaction>
</comment>
<evidence type="ECO:0000259" key="13">
    <source>
        <dbReference type="Pfam" id="PF00370"/>
    </source>
</evidence>
<keyword evidence="4 11" id="KW-0547">Nucleotide-binding</keyword>
<comment type="activity regulation">
    <text evidence="11">Activated by phosphorylation and inhibited by fructose 1,6-bisphosphate (FBP).</text>
</comment>
<keyword evidence="7 11" id="KW-0067">ATP-binding</keyword>
<dbReference type="PANTHER" id="PTHR10196">
    <property type="entry name" value="SUGAR KINASE"/>
    <property type="match status" value="1"/>
</dbReference>
<feature type="domain" description="Carbohydrate kinase FGGY C-terminal" evidence="14">
    <location>
        <begin position="261"/>
        <end position="449"/>
    </location>
</feature>
<gene>
    <name evidence="11" type="primary">glpK</name>
    <name evidence="15" type="ORF">BN55_01795</name>
</gene>
<keyword evidence="3 11" id="KW-0808">Transferase</keyword>
<dbReference type="GO" id="GO:0006072">
    <property type="term" value="P:glycerol-3-phosphate metabolic process"/>
    <property type="evidence" value="ECO:0007669"/>
    <property type="project" value="InterPro"/>
</dbReference>
<organism evidence="15 16">
    <name type="scientific">Lactobacillus hominis DSM 23910 = CRBIP 24.179</name>
    <dbReference type="NCBI Taxonomy" id="1423758"/>
    <lineage>
        <taxon>Bacteria</taxon>
        <taxon>Bacillati</taxon>
        <taxon>Bacillota</taxon>
        <taxon>Bacilli</taxon>
        <taxon>Lactobacillales</taxon>
        <taxon>Lactobacillaceae</taxon>
        <taxon>Lactobacillus</taxon>
    </lineage>
</organism>
<dbReference type="InterPro" id="IPR043129">
    <property type="entry name" value="ATPase_NBD"/>
</dbReference>
<feature type="domain" description="Carbohydrate kinase FGGY N-terminal" evidence="13">
    <location>
        <begin position="5"/>
        <end position="251"/>
    </location>
</feature>
<dbReference type="Pfam" id="PF02782">
    <property type="entry name" value="FGGY_C"/>
    <property type="match status" value="1"/>
</dbReference>
<comment type="similarity">
    <text evidence="2 11 12">Belongs to the FGGY kinase family.</text>
</comment>
<evidence type="ECO:0000256" key="6">
    <source>
        <dbReference type="ARBA" id="ARBA00022798"/>
    </source>
</evidence>
<evidence type="ECO:0000256" key="1">
    <source>
        <dbReference type="ARBA" id="ARBA00005190"/>
    </source>
</evidence>
<feature type="binding site" evidence="11">
    <location>
        <position position="82"/>
    </location>
    <ligand>
        <name>sn-glycerol 3-phosphate</name>
        <dbReference type="ChEBI" id="CHEBI:57597"/>
    </ligand>
</feature>
<feature type="binding site" evidence="11">
    <location>
        <position position="414"/>
    </location>
    <ligand>
        <name>ADP</name>
        <dbReference type="ChEBI" id="CHEBI:456216"/>
    </ligand>
</feature>
<feature type="binding site" evidence="11">
    <location>
        <position position="244"/>
    </location>
    <ligand>
        <name>sn-glycerol 3-phosphate</name>
        <dbReference type="ChEBI" id="CHEBI:57597"/>
    </ligand>
</feature>
<feature type="binding site" evidence="11">
    <location>
        <position position="134"/>
    </location>
    <ligand>
        <name>sn-glycerol 3-phosphate</name>
        <dbReference type="ChEBI" id="CHEBI:57597"/>
    </ligand>
</feature>
<dbReference type="PROSITE" id="PS00445">
    <property type="entry name" value="FGGY_KINASES_2"/>
    <property type="match status" value="1"/>
</dbReference>
<dbReference type="SUPFAM" id="SSF53067">
    <property type="entry name" value="Actin-like ATPase domain"/>
    <property type="match status" value="2"/>
</dbReference>
<evidence type="ECO:0000256" key="12">
    <source>
        <dbReference type="RuleBase" id="RU003733"/>
    </source>
</evidence>
<dbReference type="GO" id="GO:0005829">
    <property type="term" value="C:cytosol"/>
    <property type="evidence" value="ECO:0007669"/>
    <property type="project" value="UniProtKB-ARBA"/>
</dbReference>
<dbReference type="HAMAP" id="MF_00186">
    <property type="entry name" value="Glycerol_kin"/>
    <property type="match status" value="1"/>
</dbReference>
<dbReference type="GeneID" id="82847284"/>
<dbReference type="GO" id="GO:0019563">
    <property type="term" value="P:glycerol catabolic process"/>
    <property type="evidence" value="ECO:0007669"/>
    <property type="project" value="UniProtKB-UniRule"/>
</dbReference>
<protein>
    <recommendedName>
        <fullName evidence="11">Glycerol kinase</fullName>
        <ecNumber evidence="11">2.7.1.30</ecNumber>
    </recommendedName>
    <alternativeName>
        <fullName evidence="11">ATP:glycerol 3-phosphotransferase</fullName>
    </alternativeName>
    <alternativeName>
        <fullName evidence="11">Glycerokinase</fullName>
        <shortName evidence="11">GK</shortName>
    </alternativeName>
</protein>
<keyword evidence="6 11" id="KW-0319">Glycerol metabolism</keyword>
<evidence type="ECO:0000256" key="3">
    <source>
        <dbReference type="ARBA" id="ARBA00022679"/>
    </source>
</evidence>
<dbReference type="Proteomes" id="UP000009320">
    <property type="component" value="Unassembled WGS sequence"/>
</dbReference>
<feature type="binding site" evidence="11">
    <location>
        <position position="134"/>
    </location>
    <ligand>
        <name>glycerol</name>
        <dbReference type="ChEBI" id="CHEBI:17754"/>
    </ligand>
</feature>
<keyword evidence="16" id="KW-1185">Reference proteome</keyword>
<dbReference type="PROSITE" id="PS00933">
    <property type="entry name" value="FGGY_KINASES_1"/>
    <property type="match status" value="1"/>
</dbReference>
<dbReference type="InterPro" id="IPR005999">
    <property type="entry name" value="Glycerol_kin"/>
</dbReference>
<evidence type="ECO:0000256" key="4">
    <source>
        <dbReference type="ARBA" id="ARBA00022741"/>
    </source>
</evidence>
<keyword evidence="5 11" id="KW-0418">Kinase</keyword>
<dbReference type="PANTHER" id="PTHR10196:SF69">
    <property type="entry name" value="GLYCEROL KINASE"/>
    <property type="match status" value="1"/>
</dbReference>
<feature type="binding site" evidence="11">
    <location>
        <position position="14"/>
    </location>
    <ligand>
        <name>ATP</name>
        <dbReference type="ChEBI" id="CHEBI:30616"/>
    </ligand>
</feature>
<evidence type="ECO:0000313" key="16">
    <source>
        <dbReference type="Proteomes" id="UP000009320"/>
    </source>
</evidence>
<dbReference type="Pfam" id="PF00370">
    <property type="entry name" value="FGGY_N"/>
    <property type="match status" value="1"/>
</dbReference>
<dbReference type="eggNOG" id="COG0554">
    <property type="taxonomic scope" value="Bacteria"/>
</dbReference>
<dbReference type="UniPathway" id="UPA00618">
    <property type="reaction ID" value="UER00672"/>
</dbReference>
<feature type="binding site" evidence="11">
    <location>
        <position position="83"/>
    </location>
    <ligand>
        <name>glycerol</name>
        <dbReference type="ChEBI" id="CHEBI:17754"/>
    </ligand>
</feature>
<evidence type="ECO:0000256" key="8">
    <source>
        <dbReference type="ARBA" id="ARBA00052101"/>
    </source>
</evidence>
<feature type="binding site" evidence="11">
    <location>
        <position position="266"/>
    </location>
    <ligand>
        <name>ADP</name>
        <dbReference type="ChEBI" id="CHEBI:456216"/>
    </ligand>
</feature>
<comment type="subunit">
    <text evidence="10 11">Homotetramer and homodimer (in equilibrium).</text>
</comment>
<dbReference type="NCBIfam" id="NF000756">
    <property type="entry name" value="PRK00047.1"/>
    <property type="match status" value="1"/>
</dbReference>
<dbReference type="CDD" id="cd07786">
    <property type="entry name" value="FGGY_EcGK_like"/>
    <property type="match status" value="1"/>
</dbReference>
<feature type="binding site" evidence="11">
    <location>
        <position position="410"/>
    </location>
    <ligand>
        <name>ADP</name>
        <dbReference type="ChEBI" id="CHEBI:456216"/>
    </ligand>
</feature>
<feature type="binding site" evidence="11">
    <location>
        <position position="12"/>
    </location>
    <ligand>
        <name>ATP</name>
        <dbReference type="ChEBI" id="CHEBI:30616"/>
    </ligand>
</feature>
<dbReference type="EC" id="2.7.1.30" evidence="11"/>
<feature type="binding site" evidence="11">
    <location>
        <position position="313"/>
    </location>
    <ligand>
        <name>ATP</name>
        <dbReference type="ChEBI" id="CHEBI:30616"/>
    </ligand>
</feature>
<sequence>MQQFIMALDEGTTSTRAIIFDHQGQKITEAQCEFPQYFPHPGWVEHNPNEIWNAVQSTIAQAFINSHIRPEQVISIGITNQRETTVIWDKKTGEPIYNAIVWQSRQTNELAENLIKQDLGEMIRQKTGLIIDPYFSATKIRWILDHVAGAQRRAEKGELLFGTIDTWLIWKLTNGRVHATDFTNASRTMLFNIHTLQWDEDILRLLNIPAQILPEVKSNSEIYGYTIPYHFFGGTVPISGVAGDQQAALIGQLALEPGMVKNTYGTGSFIVMNTGQNPTTSNHNLLTTIAYALNGNVTYALEGSVFVAGSAIQWLRDSMRFFKDAADSEKYALESKSNNEVYVVPAFTGLGAPYWDAQARGAIFGITRGTDRNDLIKATLQSLAYQTRDVVDTMEKDSDIKIKALRVDGGASNNNYLMQFQADILNTPIERAQILETTSLGAAFLAGLATRYWRDLNELKQVFKIGRDFEPKMDETARQDLYQGWLTAVRATQLFKHK</sequence>
<feature type="binding site" evidence="11">
    <location>
        <position position="309"/>
    </location>
    <ligand>
        <name>ATP</name>
        <dbReference type="ChEBI" id="CHEBI:30616"/>
    </ligand>
</feature>
<dbReference type="PATRIC" id="fig|1423758.3.peg.691"/>
<accession>I7JV18</accession>
<feature type="binding site" evidence="11">
    <location>
        <position position="13"/>
    </location>
    <ligand>
        <name>ATP</name>
        <dbReference type="ChEBI" id="CHEBI:30616"/>
    </ligand>
</feature>
<name>I7JV18_9LACO</name>
<feature type="binding site" evidence="11">
    <location>
        <position position="12"/>
    </location>
    <ligand>
        <name>sn-glycerol 3-phosphate</name>
        <dbReference type="ChEBI" id="CHEBI:57597"/>
    </ligand>
</feature>
<comment type="caution">
    <text evidence="15">The sequence shown here is derived from an EMBL/GenBank/DDBJ whole genome shotgun (WGS) entry which is preliminary data.</text>
</comment>
<comment type="pathway">
    <text evidence="1 11">Polyol metabolism; glycerol degradation via glycerol kinase pathway; sn-glycerol 3-phosphate from glycerol: step 1/1.</text>
</comment>
<dbReference type="FunFam" id="3.30.420.40:FF:000008">
    <property type="entry name" value="Glycerol kinase"/>
    <property type="match status" value="1"/>
</dbReference>
<feature type="binding site" evidence="11">
    <location>
        <position position="244"/>
    </location>
    <ligand>
        <name>glycerol</name>
        <dbReference type="ChEBI" id="CHEBI:17754"/>
    </ligand>
</feature>
<evidence type="ECO:0000256" key="11">
    <source>
        <dbReference type="HAMAP-Rule" id="MF_00186"/>
    </source>
</evidence>
<proteinExistence type="inferred from homology"/>
<dbReference type="PIRSF" id="PIRSF000538">
    <property type="entry name" value="GlpK"/>
    <property type="match status" value="1"/>
</dbReference>
<dbReference type="InterPro" id="IPR000577">
    <property type="entry name" value="Carb_kinase_FGGY"/>
</dbReference>
<dbReference type="Gene3D" id="3.30.420.40">
    <property type="match status" value="2"/>
</dbReference>
<dbReference type="InterPro" id="IPR018483">
    <property type="entry name" value="Carb_kinase_FGGY_CS"/>
</dbReference>
<evidence type="ECO:0000313" key="15">
    <source>
        <dbReference type="EMBL" id="CCI82061.1"/>
    </source>
</evidence>
<evidence type="ECO:0000256" key="10">
    <source>
        <dbReference type="ARBA" id="ARBA00063665"/>
    </source>
</evidence>
<keyword evidence="11" id="KW-0597">Phosphoprotein</keyword>
<feature type="binding site" evidence="11">
    <location>
        <position position="266"/>
    </location>
    <ligand>
        <name>ATP</name>
        <dbReference type="ChEBI" id="CHEBI:30616"/>
    </ligand>
</feature>
<dbReference type="FunFam" id="3.30.420.40:FF:000007">
    <property type="entry name" value="Glycerol kinase"/>
    <property type="match status" value="1"/>
</dbReference>